<feature type="chain" id="PRO_5047046254" evidence="1">
    <location>
        <begin position="24"/>
        <end position="455"/>
    </location>
</feature>
<dbReference type="Proteomes" id="UP001057375">
    <property type="component" value="Unassembled WGS sequence"/>
</dbReference>
<dbReference type="InterPro" id="IPR017943">
    <property type="entry name" value="Bactericidal_perm-incr_a/b_dom"/>
</dbReference>
<sequence>MKPNFSLICAILYIVAALRFGACSNESNDGNVDYEAGARLIIRKSMFDYYLPRVADNFEYTFPSFGNILYTDIGHIIVNYDGSNPVAVKTNPVTSFEKPNIVDFDFQDLAFSISTQYQYENDPDINGILDISITRGESDISIFLEQGDVYYDDPEQFYIDYDKIIVGAYEYELDWHNTDLNNWCDWNTQHVSTWLAILINHWSIDISMDILNNFLDSLPATHIPFDAYVDLDDGLVLSDPILVTSEDKSYISIGSKMRFVPSNSAARTEDHTVGLPIAPLDDLSTSDAFLHIAIDSSVPTSFLTAHNDSGFISSILITEDEISPDLAIQLTVGSLGTLMFPNLDDFYSPSRNLFLSFSVPEDEEATDLYAGFNSDGMSFSLTFDMRIDVAQSGTYDTLAEEIAVVRFDISGSGEMTATDTPSLDGIIIAGNIASIDVTNPSIEFLKDDLDVSTYF</sequence>
<comment type="caution">
    <text evidence="2">The sequence shown here is derived from an EMBL/GenBank/DDBJ whole genome shotgun (WGS) entry which is preliminary data.</text>
</comment>
<keyword evidence="1" id="KW-0732">Signal</keyword>
<evidence type="ECO:0000313" key="2">
    <source>
        <dbReference type="EMBL" id="GKT37916.1"/>
    </source>
</evidence>
<proteinExistence type="predicted"/>
<organism evidence="2 3">
    <name type="scientific">Aduncisulcus paluster</name>
    <dbReference type="NCBI Taxonomy" id="2918883"/>
    <lineage>
        <taxon>Eukaryota</taxon>
        <taxon>Metamonada</taxon>
        <taxon>Carpediemonas-like organisms</taxon>
        <taxon>Aduncisulcus</taxon>
    </lineage>
</organism>
<feature type="signal peptide" evidence="1">
    <location>
        <begin position="1"/>
        <end position="23"/>
    </location>
</feature>
<dbReference type="EMBL" id="BQXS01005452">
    <property type="protein sequence ID" value="GKT37916.1"/>
    <property type="molecule type" value="Genomic_DNA"/>
</dbReference>
<dbReference type="SUPFAM" id="SSF55394">
    <property type="entry name" value="Bactericidal permeability-increasing protein, BPI"/>
    <property type="match status" value="1"/>
</dbReference>
<reference evidence="2" key="1">
    <citation type="submission" date="2022-03" db="EMBL/GenBank/DDBJ databases">
        <title>Draft genome sequence of Aduncisulcus paluster, a free-living microaerophilic Fornicata.</title>
        <authorList>
            <person name="Yuyama I."/>
            <person name="Kume K."/>
            <person name="Tamura T."/>
            <person name="Inagaki Y."/>
            <person name="Hashimoto T."/>
        </authorList>
    </citation>
    <scope>NUCLEOTIDE SEQUENCE</scope>
    <source>
        <strain evidence="2">NY0171</strain>
    </source>
</reference>
<dbReference type="Gene3D" id="3.15.20.10">
    <property type="entry name" value="Bactericidal permeability-increasing protein, domain 2"/>
    <property type="match status" value="1"/>
</dbReference>
<feature type="non-terminal residue" evidence="2">
    <location>
        <position position="455"/>
    </location>
</feature>
<evidence type="ECO:0000313" key="3">
    <source>
        <dbReference type="Proteomes" id="UP001057375"/>
    </source>
</evidence>
<accession>A0ABQ5KZR2</accession>
<name>A0ABQ5KZR2_9EUKA</name>
<gene>
    <name evidence="2" type="ORF">ADUPG1_003854</name>
</gene>
<protein>
    <submittedName>
        <fullName evidence="2">Uncharacterized protein</fullName>
    </submittedName>
</protein>
<evidence type="ECO:0000256" key="1">
    <source>
        <dbReference type="SAM" id="SignalP"/>
    </source>
</evidence>
<keyword evidence="3" id="KW-1185">Reference proteome</keyword>